<organism evidence="1 4">
    <name type="scientific">Pseudomonas amygdali pv. mori</name>
    <dbReference type="NCBI Taxonomy" id="34065"/>
    <lineage>
        <taxon>Bacteria</taxon>
        <taxon>Pseudomonadati</taxon>
        <taxon>Pseudomonadota</taxon>
        <taxon>Gammaproteobacteria</taxon>
        <taxon>Pseudomonadales</taxon>
        <taxon>Pseudomonadaceae</taxon>
        <taxon>Pseudomonas</taxon>
        <taxon>Pseudomonas amygdali</taxon>
    </lineage>
</organism>
<dbReference type="InterPro" id="IPR026487">
    <property type="entry name" value="CHP04141"/>
</dbReference>
<evidence type="ECO:0000313" key="3">
    <source>
        <dbReference type="Proteomes" id="UP000276194"/>
    </source>
</evidence>
<evidence type="ECO:0000313" key="1">
    <source>
        <dbReference type="EMBL" id="RMQ33236.1"/>
    </source>
</evidence>
<evidence type="ECO:0008006" key="5">
    <source>
        <dbReference type="Google" id="ProtNLM"/>
    </source>
</evidence>
<accession>A0A3M4KVN0</accession>
<dbReference type="EMBL" id="RBTD01000404">
    <property type="protein sequence ID" value="RMT14547.1"/>
    <property type="molecule type" value="Genomic_DNA"/>
</dbReference>
<dbReference type="Pfam" id="PF19614">
    <property type="entry name" value="DUF6119"/>
    <property type="match status" value="1"/>
</dbReference>
<evidence type="ECO:0000313" key="4">
    <source>
        <dbReference type="Proteomes" id="UP000279553"/>
    </source>
</evidence>
<protein>
    <recommendedName>
        <fullName evidence="5">Sporadically distributed protein, TIGR04141 family</fullName>
    </recommendedName>
</protein>
<dbReference type="NCBIfam" id="TIGR04141">
    <property type="entry name" value="TIGR04141 family sporadically distributed protein"/>
    <property type="match status" value="1"/>
</dbReference>
<comment type="caution">
    <text evidence="1">The sequence shown here is derived from an EMBL/GenBank/DDBJ whole genome shotgun (WGS) entry which is preliminary data.</text>
</comment>
<name>A0A3M4KVN0_PSEA0</name>
<dbReference type="AlphaFoldDB" id="A0A3M4KVN0"/>
<sequence length="553" mass="61702">MSDFMSATQQKTMNLSIRLLKDGETPLGSLRANSSLKRVASESGILFVDQSPAKPPNWYGFVEEFAVGALSPLQNQSCAAVLFLEVISAKYPLPRYVALTFGTGHHALNPDSFERRFGLRVALNCIARVNLKGLDIATLDATTFQKRIQASRSSDLQGFGLDVERDLLRLVAGVPDDAGFAKAIAGKDALSIISLISPDDVAGKCKMALDLYYCDDYKRDYSWVDLIAPVPDKVTVSLLDDLIYREVLAILGGGFSDLHLALPDILSIEDSYELAYFGVGLKSGKKNVCSELLIDDYIEQIRQGRPLDISNIGIIKDSHEVRVVVNGSGDRAQRQKIYDCFVFEVVFKGLNYVLFGGLWYLIDNIFYKDVEAEFVRVVSATPIVLNTFSKNERDFIVELDKDPDLLNLDQVKISPLGTVNSNLEPCDFLCKQKRFIHLKDGHSSAPISHLWNQGLVSAESFSRDSKFRKDLRVAILRREKLSSKNGFLSLTPSRSTTKPKSSEYKIVFGIMRHRYKKTGRLGLPFFSKVSLRSVVKSIELMGYAVEVHLIEKL</sequence>
<proteinExistence type="predicted"/>
<reference evidence="3 4" key="1">
    <citation type="submission" date="2018-08" db="EMBL/GenBank/DDBJ databases">
        <title>Recombination of ecologically and evolutionarily significant loci maintains genetic cohesion in the Pseudomonas syringae species complex.</title>
        <authorList>
            <person name="Dillon M."/>
            <person name="Thakur S."/>
            <person name="Almeida R.N.D."/>
            <person name="Weir B.S."/>
            <person name="Guttman D.S."/>
        </authorList>
    </citation>
    <scope>NUCLEOTIDE SEQUENCE [LARGE SCALE GENOMIC DNA]</scope>
    <source>
        <strain evidence="1 4">ICMP 535</strain>
        <strain evidence="2 3">ICMP 6941</strain>
    </source>
</reference>
<evidence type="ECO:0000313" key="2">
    <source>
        <dbReference type="EMBL" id="RMT14547.1"/>
    </source>
</evidence>
<dbReference type="EMBL" id="RBRD01000245">
    <property type="protein sequence ID" value="RMQ33236.1"/>
    <property type="molecule type" value="Genomic_DNA"/>
</dbReference>
<dbReference type="Proteomes" id="UP000279553">
    <property type="component" value="Unassembled WGS sequence"/>
</dbReference>
<dbReference type="Proteomes" id="UP000276194">
    <property type="component" value="Unassembled WGS sequence"/>
</dbReference>
<gene>
    <name evidence="2" type="ORF">ALP52_02269</name>
    <name evidence="1" type="ORF">ALQ05_03238</name>
</gene>